<dbReference type="GO" id="GO:0005789">
    <property type="term" value="C:endoplasmic reticulum membrane"/>
    <property type="evidence" value="ECO:0007669"/>
    <property type="project" value="TreeGrafter"/>
</dbReference>
<feature type="compositionally biased region" description="Low complexity" evidence="6">
    <location>
        <begin position="519"/>
        <end position="528"/>
    </location>
</feature>
<sequence>MVFMGPSPTSTSNSTPLLSRSTNNTLPPNPRHHDIVGGSTKHLPLPSPATSSQSRRSSMSTTTATSIDVTQTPPLKTKRSDEIKLASTKRNIEFHTLFRSVPESDHLMDDYGCALQKEILIQGRIYISGSHICFNANIFGWVTNLVIDFTDIIEIEKRSTAIFIPNAIQISTSQAKYFFASFLSRDQAYDHITQLWRESQQRQTLSPSSDVTKVGSYDDQSSSNLTEDDDSMSSLSYDTESSMDDRDTLFPPPEFCSSPSTTPPTSTSTVHGNPYERQNSLATLPSTTKHPHLDRRRTASESQLSAKKDNDAKQQPTIQRQHNNTNGHTNNNDVVEETTSSATGCNCHNQGGHYTHTVMDQVYHGSIEKVYNLLANRSFLQKFLTEIEKNTEVDIGPWQKGESVHSERAISYIKPLSNAIGPRSTKCLLKEQVHHMDIENYVTQVITTQTPDVPSGSSFCVKTRVCIMRAGQGKVRVLVTMVVEFTKSSWLKSTIEKASIDGQVNYYKSIDTSIRKYLQPPTQQQQPQKQHRRRRQRHIKHDPHHHDKHHSQHSTKVQQDTKNKKKMYYDMIMKSFSAGISTGTEWILQSRGPPSTQQLMVVCMILLVFINVYIATKMGHVTQKLVHHQQQQESTSFLSSSQHWDWSSLQQQQQQQQQQYYHDQERSSGNEENNNNESHPMMISGLNRQILEIERMIQQAGQSIDQVSKAVQQQQRMMMIHDEWSL</sequence>
<feature type="compositionally biased region" description="Low complexity" evidence="6">
    <location>
        <begin position="48"/>
        <end position="66"/>
    </location>
</feature>
<dbReference type="InterPro" id="IPR011993">
    <property type="entry name" value="PH-like_dom_sf"/>
</dbReference>
<feature type="compositionally biased region" description="Low complexity" evidence="6">
    <location>
        <begin position="257"/>
        <end position="269"/>
    </location>
</feature>
<reference evidence="9" key="1">
    <citation type="journal article" date="2022" name="IScience">
        <title>Evolution of zygomycete secretomes and the origins of terrestrial fungal ecologies.</title>
        <authorList>
            <person name="Chang Y."/>
            <person name="Wang Y."/>
            <person name="Mondo S."/>
            <person name="Ahrendt S."/>
            <person name="Andreopoulos W."/>
            <person name="Barry K."/>
            <person name="Beard J."/>
            <person name="Benny G.L."/>
            <person name="Blankenship S."/>
            <person name="Bonito G."/>
            <person name="Cuomo C."/>
            <person name="Desiro A."/>
            <person name="Gervers K.A."/>
            <person name="Hundley H."/>
            <person name="Kuo A."/>
            <person name="LaButti K."/>
            <person name="Lang B.F."/>
            <person name="Lipzen A."/>
            <person name="O'Donnell K."/>
            <person name="Pangilinan J."/>
            <person name="Reynolds N."/>
            <person name="Sandor L."/>
            <person name="Smith M.E."/>
            <person name="Tsang A."/>
            <person name="Grigoriev I.V."/>
            <person name="Stajich J.E."/>
            <person name="Spatafora J.W."/>
        </authorList>
    </citation>
    <scope>NUCLEOTIDE SEQUENCE</scope>
    <source>
        <strain evidence="9">RSA 2281</strain>
    </source>
</reference>
<feature type="compositionally biased region" description="Polar residues" evidence="6">
    <location>
        <begin position="200"/>
        <end position="211"/>
    </location>
</feature>
<dbReference type="PANTHER" id="PTHR23319:SF4">
    <property type="entry name" value="GRAM DOMAIN CONTAINING 1B, ISOFORM E"/>
    <property type="match status" value="1"/>
</dbReference>
<dbReference type="PANTHER" id="PTHR23319">
    <property type="entry name" value="GRAM DOMAIN CONTAINING 1B, ISOFORM E"/>
    <property type="match status" value="1"/>
</dbReference>
<comment type="caution">
    <text evidence="9">The sequence shown here is derived from an EMBL/GenBank/DDBJ whole genome shotgun (WGS) entry which is preliminary data.</text>
</comment>
<feature type="region of interest" description="Disordered" evidence="6">
    <location>
        <begin position="1"/>
        <end position="81"/>
    </location>
</feature>
<evidence type="ECO:0000313" key="9">
    <source>
        <dbReference type="EMBL" id="KAI9264127.1"/>
    </source>
</evidence>
<dbReference type="GO" id="GO:0005886">
    <property type="term" value="C:plasma membrane"/>
    <property type="evidence" value="ECO:0007669"/>
    <property type="project" value="TreeGrafter"/>
</dbReference>
<feature type="compositionally biased region" description="Polar residues" evidence="6">
    <location>
        <begin position="276"/>
        <end position="288"/>
    </location>
</feature>
<keyword evidence="5 7" id="KW-0472">Membrane</keyword>
<name>A0AAD5KAW8_9FUNG</name>
<comment type="subcellular location">
    <subcellularLocation>
        <location evidence="1">Membrane</location>
        <topology evidence="1">Single-pass membrane protein</topology>
    </subcellularLocation>
</comment>
<evidence type="ECO:0000256" key="3">
    <source>
        <dbReference type="ARBA" id="ARBA00022692"/>
    </source>
</evidence>
<feature type="region of interest" description="Disordered" evidence="6">
    <location>
        <begin position="200"/>
        <end position="337"/>
    </location>
</feature>
<feature type="compositionally biased region" description="Basic residues" evidence="6">
    <location>
        <begin position="529"/>
        <end position="553"/>
    </location>
</feature>
<reference evidence="9" key="2">
    <citation type="submission" date="2023-02" db="EMBL/GenBank/DDBJ databases">
        <authorList>
            <consortium name="DOE Joint Genome Institute"/>
            <person name="Mondo S.J."/>
            <person name="Chang Y."/>
            <person name="Wang Y."/>
            <person name="Ahrendt S."/>
            <person name="Andreopoulos W."/>
            <person name="Barry K."/>
            <person name="Beard J."/>
            <person name="Benny G.L."/>
            <person name="Blankenship S."/>
            <person name="Bonito G."/>
            <person name="Cuomo C."/>
            <person name="Desiro A."/>
            <person name="Gervers K.A."/>
            <person name="Hundley H."/>
            <person name="Kuo A."/>
            <person name="LaButti K."/>
            <person name="Lang B.F."/>
            <person name="Lipzen A."/>
            <person name="O'Donnell K."/>
            <person name="Pangilinan J."/>
            <person name="Reynolds N."/>
            <person name="Sandor L."/>
            <person name="Smith M.W."/>
            <person name="Tsang A."/>
            <person name="Grigoriev I.V."/>
            <person name="Stajich J.E."/>
            <person name="Spatafora J.W."/>
        </authorList>
    </citation>
    <scope>NUCLEOTIDE SEQUENCE</scope>
    <source>
        <strain evidence="9">RSA 2281</strain>
    </source>
</reference>
<dbReference type="AlphaFoldDB" id="A0AAD5KAW8"/>
<evidence type="ECO:0000256" key="6">
    <source>
        <dbReference type="SAM" id="MobiDB-lite"/>
    </source>
</evidence>
<feature type="domain" description="VASt" evidence="8">
    <location>
        <begin position="354"/>
        <end position="522"/>
    </location>
</feature>
<dbReference type="EMBL" id="JAIXMP010000012">
    <property type="protein sequence ID" value="KAI9264127.1"/>
    <property type="molecule type" value="Genomic_DNA"/>
</dbReference>
<keyword evidence="3 7" id="KW-0812">Transmembrane</keyword>
<dbReference type="Proteomes" id="UP001209540">
    <property type="component" value="Unassembled WGS sequence"/>
</dbReference>
<dbReference type="InterPro" id="IPR051482">
    <property type="entry name" value="Cholesterol_transport"/>
</dbReference>
<feature type="transmembrane region" description="Helical" evidence="7">
    <location>
        <begin position="599"/>
        <end position="616"/>
    </location>
</feature>
<keyword evidence="4 7" id="KW-1133">Transmembrane helix</keyword>
<keyword evidence="10" id="KW-1185">Reference proteome</keyword>
<gene>
    <name evidence="9" type="ORF">BDA99DRAFT_571617</name>
</gene>
<dbReference type="InterPro" id="IPR004182">
    <property type="entry name" value="GRAM"/>
</dbReference>
<evidence type="ECO:0000259" key="8">
    <source>
        <dbReference type="PROSITE" id="PS51778"/>
    </source>
</evidence>
<proteinExistence type="inferred from homology"/>
<dbReference type="PROSITE" id="PS51778">
    <property type="entry name" value="VAST"/>
    <property type="match status" value="1"/>
</dbReference>
<evidence type="ECO:0000256" key="7">
    <source>
        <dbReference type="SAM" id="Phobius"/>
    </source>
</evidence>
<dbReference type="GO" id="GO:0140268">
    <property type="term" value="C:endoplasmic reticulum-plasma membrane contact site"/>
    <property type="evidence" value="ECO:0007669"/>
    <property type="project" value="TreeGrafter"/>
</dbReference>
<evidence type="ECO:0000256" key="4">
    <source>
        <dbReference type="ARBA" id="ARBA00022989"/>
    </source>
</evidence>
<evidence type="ECO:0000313" key="10">
    <source>
        <dbReference type="Proteomes" id="UP001209540"/>
    </source>
</evidence>
<feature type="region of interest" description="Disordered" evidence="6">
    <location>
        <begin position="655"/>
        <end position="681"/>
    </location>
</feature>
<dbReference type="GO" id="GO:0032366">
    <property type="term" value="P:intracellular sterol transport"/>
    <property type="evidence" value="ECO:0007669"/>
    <property type="project" value="TreeGrafter"/>
</dbReference>
<dbReference type="Pfam" id="PF16016">
    <property type="entry name" value="VASt"/>
    <property type="match status" value="1"/>
</dbReference>
<feature type="compositionally biased region" description="Low complexity" evidence="6">
    <location>
        <begin position="1"/>
        <end position="26"/>
    </location>
</feature>
<dbReference type="SMART" id="SM00568">
    <property type="entry name" value="GRAM"/>
    <property type="match status" value="1"/>
</dbReference>
<feature type="region of interest" description="Disordered" evidence="6">
    <location>
        <begin position="517"/>
        <end position="563"/>
    </location>
</feature>
<protein>
    <recommendedName>
        <fullName evidence="8">VASt domain-containing protein</fullName>
    </recommendedName>
</protein>
<organism evidence="9 10">
    <name type="scientific">Phascolomyces articulosus</name>
    <dbReference type="NCBI Taxonomy" id="60185"/>
    <lineage>
        <taxon>Eukaryota</taxon>
        <taxon>Fungi</taxon>
        <taxon>Fungi incertae sedis</taxon>
        <taxon>Mucoromycota</taxon>
        <taxon>Mucoromycotina</taxon>
        <taxon>Mucoromycetes</taxon>
        <taxon>Mucorales</taxon>
        <taxon>Lichtheimiaceae</taxon>
        <taxon>Phascolomyces</taxon>
    </lineage>
</organism>
<dbReference type="InterPro" id="IPR031968">
    <property type="entry name" value="VASt"/>
</dbReference>
<evidence type="ECO:0000256" key="1">
    <source>
        <dbReference type="ARBA" id="ARBA00004167"/>
    </source>
</evidence>
<evidence type="ECO:0000256" key="5">
    <source>
        <dbReference type="ARBA" id="ARBA00023136"/>
    </source>
</evidence>
<accession>A0AAD5KAW8</accession>
<comment type="similarity">
    <text evidence="2">Belongs to the YSP2 family.</text>
</comment>
<dbReference type="GO" id="GO:0005739">
    <property type="term" value="C:mitochondrion"/>
    <property type="evidence" value="ECO:0007669"/>
    <property type="project" value="TreeGrafter"/>
</dbReference>
<dbReference type="Gene3D" id="2.30.29.30">
    <property type="entry name" value="Pleckstrin-homology domain (PH domain)/Phosphotyrosine-binding domain (PTB)"/>
    <property type="match status" value="1"/>
</dbReference>
<feature type="compositionally biased region" description="Low complexity" evidence="6">
    <location>
        <begin position="322"/>
        <end position="332"/>
    </location>
</feature>
<dbReference type="GO" id="GO:0032541">
    <property type="term" value="C:cortical endoplasmic reticulum"/>
    <property type="evidence" value="ECO:0007669"/>
    <property type="project" value="TreeGrafter"/>
</dbReference>
<dbReference type="Pfam" id="PF02893">
    <property type="entry name" value="GRAM"/>
    <property type="match status" value="1"/>
</dbReference>
<dbReference type="GO" id="GO:0032934">
    <property type="term" value="F:sterol binding"/>
    <property type="evidence" value="ECO:0007669"/>
    <property type="project" value="TreeGrafter"/>
</dbReference>
<dbReference type="CDD" id="cd13220">
    <property type="entry name" value="PH-GRAM_GRAMDC"/>
    <property type="match status" value="1"/>
</dbReference>
<dbReference type="GO" id="GO:0120015">
    <property type="term" value="F:sterol transfer activity"/>
    <property type="evidence" value="ECO:0007669"/>
    <property type="project" value="TreeGrafter"/>
</dbReference>
<evidence type="ECO:0000256" key="2">
    <source>
        <dbReference type="ARBA" id="ARBA00006582"/>
    </source>
</evidence>